<comment type="caution">
    <text evidence="1">The sequence shown here is derived from an EMBL/GenBank/DDBJ whole genome shotgun (WGS) entry which is preliminary data.</text>
</comment>
<dbReference type="Proteomes" id="UP001516400">
    <property type="component" value="Unassembled WGS sequence"/>
</dbReference>
<evidence type="ECO:0000313" key="1">
    <source>
        <dbReference type="EMBL" id="KAL3265273.1"/>
    </source>
</evidence>
<keyword evidence="2" id="KW-1185">Reference proteome</keyword>
<gene>
    <name evidence="1" type="ORF">HHI36_009483</name>
</gene>
<sequence>MAKNFPRKFEGVKPIYSKEAVKSDSVKDLNSERAHNHSVKKNCVRPPLIKKTCHPLLNQETPKEQRLPKGLTYSFKSDLKVHDWSYYVRASARCDFCWNY</sequence>
<reference evidence="1 2" key="1">
    <citation type="journal article" date="2021" name="BMC Biol.">
        <title>Horizontally acquired antibacterial genes associated with adaptive radiation of ladybird beetles.</title>
        <authorList>
            <person name="Li H.S."/>
            <person name="Tang X.F."/>
            <person name="Huang Y.H."/>
            <person name="Xu Z.Y."/>
            <person name="Chen M.L."/>
            <person name="Du X.Y."/>
            <person name="Qiu B.Y."/>
            <person name="Chen P.T."/>
            <person name="Zhang W."/>
            <person name="Slipinski A."/>
            <person name="Escalona H.E."/>
            <person name="Waterhouse R.M."/>
            <person name="Zwick A."/>
            <person name="Pang H."/>
        </authorList>
    </citation>
    <scope>NUCLEOTIDE SEQUENCE [LARGE SCALE GENOMIC DNA]</scope>
    <source>
        <strain evidence="1">SYSU2018</strain>
    </source>
</reference>
<evidence type="ECO:0000313" key="2">
    <source>
        <dbReference type="Proteomes" id="UP001516400"/>
    </source>
</evidence>
<name>A0ABD2MFV1_9CUCU</name>
<proteinExistence type="predicted"/>
<dbReference type="AlphaFoldDB" id="A0ABD2MFV1"/>
<protein>
    <submittedName>
        <fullName evidence="1">Uncharacterized protein</fullName>
    </submittedName>
</protein>
<organism evidence="1 2">
    <name type="scientific">Cryptolaemus montrouzieri</name>
    <dbReference type="NCBI Taxonomy" id="559131"/>
    <lineage>
        <taxon>Eukaryota</taxon>
        <taxon>Metazoa</taxon>
        <taxon>Ecdysozoa</taxon>
        <taxon>Arthropoda</taxon>
        <taxon>Hexapoda</taxon>
        <taxon>Insecta</taxon>
        <taxon>Pterygota</taxon>
        <taxon>Neoptera</taxon>
        <taxon>Endopterygota</taxon>
        <taxon>Coleoptera</taxon>
        <taxon>Polyphaga</taxon>
        <taxon>Cucujiformia</taxon>
        <taxon>Coccinelloidea</taxon>
        <taxon>Coccinellidae</taxon>
        <taxon>Scymninae</taxon>
        <taxon>Scymnini</taxon>
        <taxon>Cryptolaemus</taxon>
    </lineage>
</organism>
<dbReference type="EMBL" id="JABFTP020000001">
    <property type="protein sequence ID" value="KAL3265273.1"/>
    <property type="molecule type" value="Genomic_DNA"/>
</dbReference>
<accession>A0ABD2MFV1</accession>